<keyword evidence="3 6" id="KW-0812">Transmembrane</keyword>
<keyword evidence="5 6" id="KW-0472">Membrane</keyword>
<feature type="transmembrane region" description="Helical" evidence="6">
    <location>
        <begin position="185"/>
        <end position="208"/>
    </location>
</feature>
<protein>
    <submittedName>
        <fullName evidence="7">Amino acid permease</fullName>
    </submittedName>
</protein>
<evidence type="ECO:0000256" key="4">
    <source>
        <dbReference type="ARBA" id="ARBA00022989"/>
    </source>
</evidence>
<gene>
    <name evidence="7" type="ORF">OG515_28780</name>
</gene>
<dbReference type="InterPro" id="IPR002293">
    <property type="entry name" value="AA/rel_permease1"/>
</dbReference>
<keyword evidence="8" id="KW-1185">Reference proteome</keyword>
<feature type="transmembrane region" description="Helical" evidence="6">
    <location>
        <begin position="285"/>
        <end position="309"/>
    </location>
</feature>
<feature type="transmembrane region" description="Helical" evidence="6">
    <location>
        <begin position="32"/>
        <end position="51"/>
    </location>
</feature>
<dbReference type="RefSeq" id="WP_329402194.1">
    <property type="nucleotide sequence ID" value="NZ_CP109019.1"/>
</dbReference>
<evidence type="ECO:0000256" key="5">
    <source>
        <dbReference type="ARBA" id="ARBA00023136"/>
    </source>
</evidence>
<feature type="transmembrane region" description="Helical" evidence="6">
    <location>
        <begin position="384"/>
        <end position="400"/>
    </location>
</feature>
<keyword evidence="4 6" id="KW-1133">Transmembrane helix</keyword>
<evidence type="ECO:0000256" key="3">
    <source>
        <dbReference type="ARBA" id="ARBA00022692"/>
    </source>
</evidence>
<evidence type="ECO:0000313" key="7">
    <source>
        <dbReference type="EMBL" id="WUT85904.1"/>
    </source>
</evidence>
<proteinExistence type="predicted"/>
<feature type="transmembrane region" description="Helical" evidence="6">
    <location>
        <begin position="106"/>
        <end position="130"/>
    </location>
</feature>
<sequence length="491" mass="52464">MAGTGLFRTKSIEKSIADTEEPEHALKKSLSVLDLTVFGVGVIIGTGIFVLTGKVAKENAGPAVSLAFVAAGVVCALAALCYAEFASTVPVAGSAYTFSYASLGELPAWTIGWDLVLEFALGTAVVAVGWSGYVRSLMDNAGWHLPDALAGREGADGFGFDILAAALVLVLTAILVFGMKLSARVTSVVVAIKVTVVLIVIIAGAFFIKSENYKPFIPKAQPQEAGGNLQAPLIELMSGYAPTNFGVMGIFTAASVVFFAFIGFDIVATAAEETKNPQRDMPRGILGSLFICTALYVAVSIVVTGMQHYSKLSIDAPLADAFKATGHPFYAGVISFGAAVGLTTVCMILLLGQTRVFFAMSRDGLLPRFFSRVHPKYRTPHRPTILLGVLIAVLAGFTSLSELAELVNIGTLFAFVIVAVSVVILRRTRPDLHRAFRTPLVPWVPILSVASSLWLMLNLPAETWLRFGIWMVIGFVVYFLYGRSHSRIDVE</sequence>
<feature type="transmembrane region" description="Helical" evidence="6">
    <location>
        <begin position="406"/>
        <end position="425"/>
    </location>
</feature>
<dbReference type="PANTHER" id="PTHR43243:SF4">
    <property type="entry name" value="CATIONIC AMINO ACID TRANSPORTER 4"/>
    <property type="match status" value="1"/>
</dbReference>
<dbReference type="PANTHER" id="PTHR43243">
    <property type="entry name" value="INNER MEMBRANE TRANSPORTER YGJI-RELATED"/>
    <property type="match status" value="1"/>
</dbReference>
<dbReference type="PIRSF" id="PIRSF006060">
    <property type="entry name" value="AA_transporter"/>
    <property type="match status" value="1"/>
</dbReference>
<evidence type="ECO:0000313" key="8">
    <source>
        <dbReference type="Proteomes" id="UP001432060"/>
    </source>
</evidence>
<dbReference type="Gene3D" id="1.20.1740.10">
    <property type="entry name" value="Amino acid/polyamine transporter I"/>
    <property type="match status" value="1"/>
</dbReference>
<dbReference type="Proteomes" id="UP001432060">
    <property type="component" value="Chromosome"/>
</dbReference>
<dbReference type="Pfam" id="PF13520">
    <property type="entry name" value="AA_permease_2"/>
    <property type="match status" value="1"/>
</dbReference>
<keyword evidence="2" id="KW-0813">Transport</keyword>
<feature type="transmembrane region" description="Helical" evidence="6">
    <location>
        <begin position="245"/>
        <end position="264"/>
    </location>
</feature>
<evidence type="ECO:0000256" key="6">
    <source>
        <dbReference type="SAM" id="Phobius"/>
    </source>
</evidence>
<reference evidence="7" key="1">
    <citation type="submission" date="2022-10" db="EMBL/GenBank/DDBJ databases">
        <title>The complete genomes of actinobacterial strains from the NBC collection.</title>
        <authorList>
            <person name="Joergensen T.S."/>
            <person name="Alvarez Arevalo M."/>
            <person name="Sterndorff E.B."/>
            <person name="Faurdal D."/>
            <person name="Vuksanovic O."/>
            <person name="Mourched A.-S."/>
            <person name="Charusanti P."/>
            <person name="Shaw S."/>
            <person name="Blin K."/>
            <person name="Weber T."/>
        </authorList>
    </citation>
    <scope>NUCLEOTIDE SEQUENCE</scope>
    <source>
        <strain evidence="7">NBC_00668</strain>
    </source>
</reference>
<feature type="transmembrane region" description="Helical" evidence="6">
    <location>
        <begin position="463"/>
        <end position="481"/>
    </location>
</feature>
<name>A0ABZ1XR09_9ACTN</name>
<organism evidence="7 8">
    <name type="scientific">Streptomyces melanogenes</name>
    <dbReference type="NCBI Taxonomy" id="67326"/>
    <lineage>
        <taxon>Bacteria</taxon>
        <taxon>Bacillati</taxon>
        <taxon>Actinomycetota</taxon>
        <taxon>Actinomycetes</taxon>
        <taxon>Kitasatosporales</taxon>
        <taxon>Streptomycetaceae</taxon>
        <taxon>Streptomyces</taxon>
    </lineage>
</organism>
<accession>A0ABZ1XR09</accession>
<feature type="transmembrane region" description="Helical" evidence="6">
    <location>
        <begin position="158"/>
        <end position="178"/>
    </location>
</feature>
<evidence type="ECO:0000256" key="2">
    <source>
        <dbReference type="ARBA" id="ARBA00022448"/>
    </source>
</evidence>
<feature type="transmembrane region" description="Helical" evidence="6">
    <location>
        <begin position="437"/>
        <end position="457"/>
    </location>
</feature>
<feature type="transmembrane region" description="Helical" evidence="6">
    <location>
        <begin position="63"/>
        <end position="85"/>
    </location>
</feature>
<evidence type="ECO:0000256" key="1">
    <source>
        <dbReference type="ARBA" id="ARBA00004141"/>
    </source>
</evidence>
<feature type="transmembrane region" description="Helical" evidence="6">
    <location>
        <begin position="329"/>
        <end position="352"/>
    </location>
</feature>
<comment type="subcellular location">
    <subcellularLocation>
        <location evidence="1">Membrane</location>
        <topology evidence="1">Multi-pass membrane protein</topology>
    </subcellularLocation>
</comment>
<dbReference type="EMBL" id="CP109019">
    <property type="protein sequence ID" value="WUT85904.1"/>
    <property type="molecule type" value="Genomic_DNA"/>
</dbReference>